<reference evidence="14 15" key="1">
    <citation type="submission" date="2015-03" db="EMBL/GenBank/DDBJ databases">
        <authorList>
            <consortium name="Pathogen Informatics"/>
        </authorList>
    </citation>
    <scope>NUCLEOTIDE SEQUENCE [LARGE SCALE GENOMIC DNA]</scope>
    <source>
        <strain evidence="7 14">D00501624</strain>
        <strain evidence="8 15">G09801536</strain>
        <strain evidence="5 16">G09901357</strain>
        <strain evidence="9 17">P00601463</strain>
    </source>
</reference>
<sequence>MAEAGGGPISVIARHMQLIRDDFISELFDKMKAEIRGLDYDARMADLWRASITENFVTAVHYLDRDTPQSLVEAPAAALAYARAAAQRDIPLSGLVRAHRLGHARFLEVAMQYVSLLEPADRVSTIIELVNRSARLVDLVADQLIVAYEHEHDRWLSRRSGLQQQWVSELLADTPVDVPRAERALGYRLDGVHIAAVVWVDSAVPIGDVVAQFDQVRCLLAGELGPELGPVANSLMVPTDEREARLWFSPAPTRAFAPSRIRAAFESAGIRARLACGRVGDGLRGFRASLKQAERVKALALAGGARPGGRVMFYDDVAPVALLADDLEELRRFVTDVLGDLSVDDERNSWLRETLREFLLRNRSYVATADAMILHRNTIQYRVIQAMELCGQNLDDPDAAFRVQMALEVCRWMAPAVLRAKQ</sequence>
<evidence type="ECO:0000313" key="7">
    <source>
        <dbReference type="EMBL" id="CNU67961.1"/>
    </source>
</evidence>
<dbReference type="EMBL" id="LWDQ01000001">
    <property type="protein sequence ID" value="OMH59346.1"/>
    <property type="molecule type" value="Genomic_DNA"/>
</dbReference>
<evidence type="ECO:0000313" key="16">
    <source>
        <dbReference type="Proteomes" id="UP000048289"/>
    </source>
</evidence>
<evidence type="ECO:0000313" key="11">
    <source>
        <dbReference type="EMBL" id="OMH59346.1"/>
    </source>
</evidence>
<evidence type="ECO:0000313" key="5">
    <source>
        <dbReference type="EMBL" id="CFE38970.1"/>
    </source>
</evidence>
<evidence type="ECO:0000259" key="2">
    <source>
        <dbReference type="Pfam" id="PF13556"/>
    </source>
</evidence>
<dbReference type="Proteomes" id="UP000048289">
    <property type="component" value="Unassembled WGS sequence"/>
</dbReference>
<dbReference type="Pfam" id="PF14361">
    <property type="entry name" value="RsbRD_N"/>
    <property type="match status" value="1"/>
</dbReference>
<dbReference type="EMBL" id="CHKL01000597">
    <property type="protein sequence ID" value="COX04451.1"/>
    <property type="molecule type" value="Genomic_DNA"/>
</dbReference>
<reference evidence="12 20" key="4">
    <citation type="journal article" date="2017" name="N. Engl. J. Med.">
        <title>Transmission of Extensively Drug-Resistant Tuberculosis in South Africa.</title>
        <authorList>
            <person name="Shah N.S."/>
            <person name="Auld S.C."/>
            <person name="Brust J.C."/>
            <person name="Mathema B."/>
            <person name="Ismail N."/>
            <person name="Moodley P."/>
            <person name="Mlisana K."/>
            <person name="Allana S."/>
            <person name="Campbell A."/>
            <person name="Mthiyane T."/>
            <person name="Morris N."/>
            <person name="Mpangase P."/>
            <person name="van der Meulen H."/>
            <person name="Omar S.V."/>
            <person name="Brown T.S."/>
            <person name="Narechania A."/>
            <person name="Shaskina E."/>
            <person name="Kapwata T."/>
            <person name="Kreiswirth B."/>
            <person name="Gandhi N.R."/>
        </authorList>
    </citation>
    <scope>NUCLEOTIDE SEQUENCE [LARGE SCALE GENOMIC DNA]</scope>
    <source>
        <strain evidence="12 20">32301_S10</strain>
    </source>
</reference>
<evidence type="ECO:0000259" key="4">
    <source>
        <dbReference type="Pfam" id="PF17853"/>
    </source>
</evidence>
<dbReference type="Proteomes" id="UP000671119">
    <property type="component" value="Unassembled WGS sequence"/>
</dbReference>
<dbReference type="Proteomes" id="UP000256381">
    <property type="component" value="Unassembled WGS sequence"/>
</dbReference>
<gene>
    <name evidence="11" type="primary">pucR_3</name>
    <name evidence="11" type="ORF">A4S10_01512</name>
    <name evidence="13" type="ORF">DKC2_1520</name>
    <name evidence="12" type="ORF">DSJ38_04350</name>
    <name evidence="7" type="ORF">ERS007661_01027</name>
    <name evidence="8" type="ORF">ERS007679_03312</name>
    <name evidence="5" type="ORF">ERS007681_01341</name>
    <name evidence="9" type="ORF">ERS007741_03685</name>
    <name evidence="6" type="ORF">ERS094118_01346</name>
    <name evidence="10" type="ORF">J8J21_12835</name>
</gene>
<evidence type="ECO:0000313" key="8">
    <source>
        <dbReference type="EMBL" id="COW18239.1"/>
    </source>
</evidence>
<reference evidence="11 19" key="5">
    <citation type="submission" date="2017-02" db="EMBL/GenBank/DDBJ databases">
        <title>Protein polymorphisms may explain contrasting epidemiological fitness of two variants of a multidrug-resistant Mycobacterium tuberculosis strain.</title>
        <authorList>
            <person name="Bigi M.M."/>
            <person name="Lopez B."/>
            <person name="Blanco F.C."/>
            <person name="Sasiain M.C."/>
            <person name="De La Barrera S."/>
            <person name="Ritacco V."/>
            <person name="Bigi F."/>
            <person name="Soria M.A."/>
        </authorList>
    </citation>
    <scope>NUCLEOTIDE SEQUENCE [LARGE SCALE GENOMIC DNA]</scope>
    <source>
        <strain evidence="11 19">6548</strain>
    </source>
</reference>
<proteinExistence type="inferred from homology"/>
<reference evidence="13 21" key="7">
    <citation type="submission" date="2018-08" db="EMBL/GenBank/DDBJ databases">
        <authorList>
            <person name="Fokvardsen B D."/>
            <person name="Norman A."/>
        </authorList>
    </citation>
    <scope>NUCLEOTIDE SEQUENCE [LARGE SCALE GENOMIC DNA]</scope>
    <source>
        <strain evidence="13 21">DKC2</strain>
    </source>
</reference>
<dbReference type="PANTHER" id="PTHR33744:SF1">
    <property type="entry name" value="DNA-BINDING TRANSCRIPTIONAL ACTIVATOR ADER"/>
    <property type="match status" value="1"/>
</dbReference>
<protein>
    <submittedName>
        <fullName evidence="10">PucR family transcriptional regulator</fullName>
    </submittedName>
    <submittedName>
        <fullName evidence="6 11">Regulatory protein</fullName>
    </submittedName>
    <submittedName>
        <fullName evidence="5">Putative regulatory protein</fullName>
    </submittedName>
</protein>
<dbReference type="Pfam" id="PF17853">
    <property type="entry name" value="GGDEF_2"/>
    <property type="match status" value="1"/>
</dbReference>
<feature type="domain" description="PucR C-terminal helix-turn-helix" evidence="2">
    <location>
        <begin position="351"/>
        <end position="408"/>
    </location>
</feature>
<dbReference type="Gene3D" id="1.10.10.2840">
    <property type="entry name" value="PucR C-terminal helix-turn-helix domain"/>
    <property type="match status" value="1"/>
</dbReference>
<dbReference type="EMBL" id="CFOE01000131">
    <property type="protein sequence ID" value="CFE38970.1"/>
    <property type="molecule type" value="Genomic_DNA"/>
</dbReference>
<evidence type="ECO:0000313" key="12">
    <source>
        <dbReference type="EMBL" id="REQ55537.1"/>
    </source>
</evidence>
<dbReference type="OMA" id="HYNSVKY"/>
<evidence type="ECO:0000313" key="21">
    <source>
        <dbReference type="Proteomes" id="UP000300237"/>
    </source>
</evidence>
<evidence type="ECO:0000313" key="15">
    <source>
        <dbReference type="Proteomes" id="UP000045842"/>
    </source>
</evidence>
<dbReference type="Proteomes" id="UP000045842">
    <property type="component" value="Unassembled WGS sequence"/>
</dbReference>
<dbReference type="InterPro" id="IPR042070">
    <property type="entry name" value="PucR_C-HTH_sf"/>
</dbReference>
<evidence type="ECO:0000313" key="18">
    <source>
        <dbReference type="Proteomes" id="UP000050139"/>
    </source>
</evidence>
<dbReference type="InterPro" id="IPR051448">
    <property type="entry name" value="CdaR-like_regulators"/>
</dbReference>
<evidence type="ECO:0000259" key="3">
    <source>
        <dbReference type="Pfam" id="PF14361"/>
    </source>
</evidence>
<dbReference type="EMBL" id="LR027516">
    <property type="protein sequence ID" value="VCU49692.1"/>
    <property type="molecule type" value="Genomic_DNA"/>
</dbReference>
<feature type="domain" description="RsbT co-antagonist protein RsbRD N-terminal" evidence="3">
    <location>
        <begin position="22"/>
        <end position="160"/>
    </location>
</feature>
<dbReference type="RefSeq" id="WP_003407376.1">
    <property type="nucleotide sequence ID" value="NZ_AP017901.1"/>
</dbReference>
<dbReference type="Proteomes" id="UP000189452">
    <property type="component" value="Chromosome"/>
</dbReference>
<dbReference type="EMBL" id="CSAD01000585">
    <property type="protein sequence ID" value="COW18239.1"/>
    <property type="molecule type" value="Genomic_DNA"/>
</dbReference>
<evidence type="ECO:0000313" key="6">
    <source>
        <dbReference type="EMBL" id="CLV83340.1"/>
    </source>
</evidence>
<evidence type="ECO:0000313" key="20">
    <source>
        <dbReference type="Proteomes" id="UP000256381"/>
    </source>
</evidence>
<reference evidence="11 19" key="3">
    <citation type="submission" date="2016-04" db="EMBL/GenBank/DDBJ databases">
        <authorList>
            <person name="Bigi M."/>
            <person name="Bigi F."/>
            <person name="Soria M.A."/>
        </authorList>
    </citation>
    <scope>NUCLEOTIDE SEQUENCE [LARGE SCALE GENOMIC DNA]</scope>
    <source>
        <strain evidence="11 19">6548</strain>
    </source>
</reference>
<dbReference type="EMBL" id="JAGIZI010000019">
    <property type="protein sequence ID" value="MBP0683992.1"/>
    <property type="molecule type" value="Genomic_DNA"/>
</dbReference>
<accession>A0A045H1I2</accession>
<organism evidence="11 19">
    <name type="scientific">Mycobacterium tuberculosis</name>
    <dbReference type="NCBI Taxonomy" id="1773"/>
    <lineage>
        <taxon>Bacteria</taxon>
        <taxon>Bacillati</taxon>
        <taxon>Actinomycetota</taxon>
        <taxon>Actinomycetes</taxon>
        <taxon>Mycobacteriales</taxon>
        <taxon>Mycobacteriaceae</taxon>
        <taxon>Mycobacterium</taxon>
        <taxon>Mycobacterium tuberculosis complex</taxon>
    </lineage>
</organism>
<comment type="similarity">
    <text evidence="1">Belongs to the CdaR family.</text>
</comment>
<evidence type="ECO:0000313" key="10">
    <source>
        <dbReference type="EMBL" id="MBP0683992.1"/>
    </source>
</evidence>
<dbReference type="Pfam" id="PF13556">
    <property type="entry name" value="HTH_30"/>
    <property type="match status" value="1"/>
</dbReference>
<evidence type="ECO:0000313" key="13">
    <source>
        <dbReference type="EMBL" id="VCU49692.1"/>
    </source>
</evidence>
<dbReference type="EMBL" id="COPH01000008">
    <property type="protein sequence ID" value="CLV83340.1"/>
    <property type="molecule type" value="Genomic_DNA"/>
</dbReference>
<dbReference type="Proteomes" id="UP000048600">
    <property type="component" value="Unassembled WGS sequence"/>
</dbReference>
<evidence type="ECO:0000313" key="9">
    <source>
        <dbReference type="EMBL" id="COX04451.1"/>
    </source>
</evidence>
<dbReference type="InterPro" id="IPR025736">
    <property type="entry name" value="PucR_C-HTH_dom"/>
</dbReference>
<dbReference type="Proteomes" id="UP000039217">
    <property type="component" value="Unassembled WGS sequence"/>
</dbReference>
<evidence type="ECO:0000313" key="19">
    <source>
        <dbReference type="Proteomes" id="UP000189452"/>
    </source>
</evidence>
<evidence type="ECO:0000256" key="1">
    <source>
        <dbReference type="ARBA" id="ARBA00006754"/>
    </source>
</evidence>
<dbReference type="EMBL" id="CQQC01000247">
    <property type="protein sequence ID" value="CNU67961.1"/>
    <property type="molecule type" value="Genomic_DNA"/>
</dbReference>
<dbReference type="InterPro" id="IPR041522">
    <property type="entry name" value="CdaR_GGDEF"/>
</dbReference>
<dbReference type="PANTHER" id="PTHR33744">
    <property type="entry name" value="CARBOHYDRATE DIACID REGULATOR"/>
    <property type="match status" value="1"/>
</dbReference>
<feature type="domain" description="CdaR GGDEF-like" evidence="4">
    <location>
        <begin position="176"/>
        <end position="296"/>
    </location>
</feature>
<reference evidence="6 18" key="2">
    <citation type="submission" date="2015-03" db="EMBL/GenBank/DDBJ databases">
        <authorList>
            <consortium name="Pathogen Informatics"/>
            <person name="Murphy D."/>
        </authorList>
    </citation>
    <scope>NUCLEOTIDE SEQUENCE [LARGE SCALE GENOMIC DNA]</scope>
    <source>
        <strain evidence="6 18">0268S</strain>
    </source>
</reference>
<reference evidence="12" key="6">
    <citation type="submission" date="2018-07" db="EMBL/GenBank/DDBJ databases">
        <authorList>
            <person name="Shah S."/>
            <person name="Brown T."/>
            <person name="Auld S."/>
            <person name="Bratton K."/>
            <person name="Narechania A."/>
            <person name="Mathema B."/>
            <person name="Gandhi N."/>
        </authorList>
    </citation>
    <scope>NUCLEOTIDE SEQUENCE</scope>
    <source>
        <strain evidence="12">32301_S10</strain>
    </source>
</reference>
<evidence type="ECO:0000313" key="14">
    <source>
        <dbReference type="Proteomes" id="UP000039217"/>
    </source>
</evidence>
<dbReference type="Proteomes" id="UP000300237">
    <property type="component" value="Chromosome"/>
</dbReference>
<dbReference type="EMBL" id="QTBD01000058">
    <property type="protein sequence ID" value="REQ55537.1"/>
    <property type="molecule type" value="Genomic_DNA"/>
</dbReference>
<dbReference type="InterPro" id="IPR025751">
    <property type="entry name" value="RsbRD_N_dom"/>
</dbReference>
<reference evidence="10 22" key="8">
    <citation type="submission" date="2021-03" db="EMBL/GenBank/DDBJ databases">
        <title>Whole Genome Sequencing of Mycobacterium tuberculosis clinical isolates from Arunachal Pradesh, India.</title>
        <authorList>
            <person name="Singh S."/>
            <person name="Mudliar S.R."/>
            <person name="Kulsum U."/>
            <person name="Rufai S.B."/>
            <person name="Singh P.K."/>
            <person name="Umpo M."/>
            <person name="Nyori M."/>
        </authorList>
    </citation>
    <scope>NUCLEOTIDE SEQUENCE [LARGE SCALE GENOMIC DNA]</scope>
    <source>
        <strain evidence="10 22">OMICS/BPL/0142/20/SP</strain>
    </source>
</reference>
<dbReference type="Proteomes" id="UP000050139">
    <property type="component" value="Unassembled WGS sequence"/>
</dbReference>
<evidence type="ECO:0000313" key="17">
    <source>
        <dbReference type="Proteomes" id="UP000048600"/>
    </source>
</evidence>
<dbReference type="SMR" id="A0A045H1I2"/>
<evidence type="ECO:0000313" key="22">
    <source>
        <dbReference type="Proteomes" id="UP000671119"/>
    </source>
</evidence>
<name>A0A045H1I2_MYCTX</name>
<dbReference type="AlphaFoldDB" id="A0A045H1I2"/>